<dbReference type="GO" id="GO:0003697">
    <property type="term" value="F:single-stranded DNA binding"/>
    <property type="evidence" value="ECO:0007669"/>
    <property type="project" value="UniProtKB-UniRule"/>
</dbReference>
<dbReference type="EMBL" id="JMIH01000014">
    <property type="protein sequence ID" value="KEO74560.1"/>
    <property type="molecule type" value="Genomic_DNA"/>
</dbReference>
<dbReference type="Pfam" id="PF00436">
    <property type="entry name" value="SSB"/>
    <property type="match status" value="1"/>
</dbReference>
<dbReference type="PANTHER" id="PTHR10302:SF0">
    <property type="entry name" value="SINGLE-STRANDED DNA-BINDING PROTEIN, MITOCHONDRIAL"/>
    <property type="match status" value="1"/>
</dbReference>
<dbReference type="NCBIfam" id="TIGR00621">
    <property type="entry name" value="ssb"/>
    <property type="match status" value="1"/>
</dbReference>
<dbReference type="Gene3D" id="2.40.50.140">
    <property type="entry name" value="Nucleic acid-binding proteins"/>
    <property type="match status" value="1"/>
</dbReference>
<accession>A0A074L263</accession>
<dbReference type="AlphaFoldDB" id="A0A074L263"/>
<dbReference type="InterPro" id="IPR012340">
    <property type="entry name" value="NA-bd_OB-fold"/>
</dbReference>
<evidence type="ECO:0000256" key="3">
    <source>
        <dbReference type="PIRNR" id="PIRNR002070"/>
    </source>
</evidence>
<name>A0A074L263_9BACT</name>
<dbReference type="RefSeq" id="WP_035070397.1">
    <property type="nucleotide sequence ID" value="NZ_JMIH01000014.1"/>
</dbReference>
<proteinExistence type="inferred from homology"/>
<dbReference type="STRING" id="1048983.EL17_02480"/>
<dbReference type="GO" id="GO:0006260">
    <property type="term" value="P:DNA replication"/>
    <property type="evidence" value="ECO:0007669"/>
    <property type="project" value="InterPro"/>
</dbReference>
<keyword evidence="1 2" id="KW-0238">DNA-binding</keyword>
<sequence length="114" mass="13014">MIRNSVRLTGRIGNKVEVKVFEGNKKMARLSLATNESRKNQQGEWITDTQWHNIVAWGKQADFFETKTDKGTEVSIEGRLINRSYTDKQGTKKYITEIVVNEVNIPAVESNLSK</sequence>
<dbReference type="PROSITE" id="PS50935">
    <property type="entry name" value="SSB"/>
    <property type="match status" value="1"/>
</dbReference>
<evidence type="ECO:0000313" key="5">
    <source>
        <dbReference type="Proteomes" id="UP000027821"/>
    </source>
</evidence>
<gene>
    <name evidence="4" type="ORF">EL17_02480</name>
</gene>
<dbReference type="PANTHER" id="PTHR10302">
    <property type="entry name" value="SINGLE-STRANDED DNA-BINDING PROTEIN"/>
    <property type="match status" value="1"/>
</dbReference>
<dbReference type="SUPFAM" id="SSF50249">
    <property type="entry name" value="Nucleic acid-binding proteins"/>
    <property type="match status" value="1"/>
</dbReference>
<dbReference type="InterPro" id="IPR011344">
    <property type="entry name" value="ssDNA-bd"/>
</dbReference>
<dbReference type="eggNOG" id="COG0629">
    <property type="taxonomic scope" value="Bacteria"/>
</dbReference>
<evidence type="ECO:0000256" key="1">
    <source>
        <dbReference type="ARBA" id="ARBA00023125"/>
    </source>
</evidence>
<evidence type="ECO:0000256" key="2">
    <source>
        <dbReference type="HAMAP-Rule" id="MF_00984"/>
    </source>
</evidence>
<dbReference type="GO" id="GO:0009295">
    <property type="term" value="C:nucleoid"/>
    <property type="evidence" value="ECO:0007669"/>
    <property type="project" value="TreeGrafter"/>
</dbReference>
<comment type="caution">
    <text evidence="2">Lacks conserved residue(s) required for the propagation of feature annotation.</text>
</comment>
<comment type="caution">
    <text evidence="4">The sequence shown here is derived from an EMBL/GenBank/DDBJ whole genome shotgun (WGS) entry which is preliminary data.</text>
</comment>
<dbReference type="PIRSF" id="PIRSF002070">
    <property type="entry name" value="SSB"/>
    <property type="match status" value="1"/>
</dbReference>
<dbReference type="InterPro" id="IPR000424">
    <property type="entry name" value="Primosome_PriB/ssb"/>
</dbReference>
<comment type="subunit">
    <text evidence="2">Homotetramer.</text>
</comment>
<dbReference type="HAMAP" id="MF_00984">
    <property type="entry name" value="SSB"/>
    <property type="match status" value="1"/>
</dbReference>
<dbReference type="Proteomes" id="UP000027821">
    <property type="component" value="Unassembled WGS sequence"/>
</dbReference>
<evidence type="ECO:0000313" key="4">
    <source>
        <dbReference type="EMBL" id="KEO74560.1"/>
    </source>
</evidence>
<reference evidence="4 5" key="1">
    <citation type="submission" date="2014-04" db="EMBL/GenBank/DDBJ databases">
        <title>Characterization and application of a salt tolerant electro-active bacterium.</title>
        <authorList>
            <person name="Yang L."/>
            <person name="Wei S."/>
            <person name="Tay Q.X.M."/>
        </authorList>
    </citation>
    <scope>NUCLEOTIDE SEQUENCE [LARGE SCALE GENOMIC DNA]</scope>
    <source>
        <strain evidence="4 5">LY1</strain>
    </source>
</reference>
<protein>
    <recommendedName>
        <fullName evidence="2 3">Single-stranded DNA-binding protein</fullName>
        <shortName evidence="2">SSB</shortName>
    </recommendedName>
</protein>
<keyword evidence="5" id="KW-1185">Reference proteome</keyword>
<organism evidence="4 5">
    <name type="scientific">Anditalea andensis</name>
    <dbReference type="NCBI Taxonomy" id="1048983"/>
    <lineage>
        <taxon>Bacteria</taxon>
        <taxon>Pseudomonadati</taxon>
        <taxon>Bacteroidota</taxon>
        <taxon>Cytophagia</taxon>
        <taxon>Cytophagales</taxon>
        <taxon>Cytophagaceae</taxon>
        <taxon>Anditalea</taxon>
    </lineage>
</organism>
<dbReference type="CDD" id="cd04496">
    <property type="entry name" value="SSB_OBF"/>
    <property type="match status" value="1"/>
</dbReference>
<dbReference type="OrthoDB" id="9809878at2"/>